<name>A0A840F844_9SPHN</name>
<dbReference type="Proteomes" id="UP000529795">
    <property type="component" value="Unassembled WGS sequence"/>
</dbReference>
<gene>
    <name evidence="1" type="ORF">GGQ80_001805</name>
</gene>
<protein>
    <submittedName>
        <fullName evidence="1">Uncharacterized protein</fullName>
    </submittedName>
</protein>
<proteinExistence type="predicted"/>
<evidence type="ECO:0000313" key="1">
    <source>
        <dbReference type="EMBL" id="MBB4153899.1"/>
    </source>
</evidence>
<comment type="caution">
    <text evidence="1">The sequence shown here is derived from an EMBL/GenBank/DDBJ whole genome shotgun (WGS) entry which is preliminary data.</text>
</comment>
<sequence length="333" mass="35562">MRLALRLALALAILVFGTALVLGSVRSARDTTTPRDALIRAPLDDRALEALVRADDAAGRWAEEKRLIAVSTSLTKRNLPIRFMALAIKAADGDLAGAVRDADLLLRQQAYQAPVFTFLRDAAASAEGRDAIATRLAARPPWRVDLLVHQRGLIAAGHGDAVALLTTMKAIAPPTDDEIESLAETIVAANDVDAAFALRAAFAPGRDLLIDRSFRRPGSSRSGLLGWAFGDTSGHDDRVRQITFADPGRHVLSWKARTPGSTIAASGPWTMRCLQPTHFVTIGPVSSETNHGVTTSRRTVDIPGGCPAQFVSLPRDAAVPIQDVPPALRVDLS</sequence>
<accession>A0A840F844</accession>
<reference evidence="1 2" key="1">
    <citation type="submission" date="2020-08" db="EMBL/GenBank/DDBJ databases">
        <title>Genomic Encyclopedia of Type Strains, Phase IV (KMG-IV): sequencing the most valuable type-strain genomes for metagenomic binning, comparative biology and taxonomic classification.</title>
        <authorList>
            <person name="Goeker M."/>
        </authorList>
    </citation>
    <scope>NUCLEOTIDE SEQUENCE [LARGE SCALE GENOMIC DNA]</scope>
    <source>
        <strain evidence="1 2">YC6723</strain>
    </source>
</reference>
<dbReference type="EMBL" id="JACIEV010000004">
    <property type="protein sequence ID" value="MBB4153899.1"/>
    <property type="molecule type" value="Genomic_DNA"/>
</dbReference>
<dbReference type="RefSeq" id="WP_183983889.1">
    <property type="nucleotide sequence ID" value="NZ_JACIEV010000004.1"/>
</dbReference>
<organism evidence="1 2">
    <name type="scientific">Sphingomonas jinjuensis</name>
    <dbReference type="NCBI Taxonomy" id="535907"/>
    <lineage>
        <taxon>Bacteria</taxon>
        <taxon>Pseudomonadati</taxon>
        <taxon>Pseudomonadota</taxon>
        <taxon>Alphaproteobacteria</taxon>
        <taxon>Sphingomonadales</taxon>
        <taxon>Sphingomonadaceae</taxon>
        <taxon>Sphingomonas</taxon>
    </lineage>
</organism>
<evidence type="ECO:0000313" key="2">
    <source>
        <dbReference type="Proteomes" id="UP000529795"/>
    </source>
</evidence>
<keyword evidence="2" id="KW-1185">Reference proteome</keyword>
<dbReference type="AlphaFoldDB" id="A0A840F844"/>